<keyword evidence="6" id="KW-1133">Transmembrane helix</keyword>
<dbReference type="PANTHER" id="PTHR22957">
    <property type="entry name" value="TBC1 DOMAIN FAMILY MEMBER GTPASE-ACTIVATING PROTEIN"/>
    <property type="match status" value="1"/>
</dbReference>
<comment type="similarity">
    <text evidence="5">Belongs to the BUB2 family.</text>
</comment>
<evidence type="ECO:0000313" key="8">
    <source>
        <dbReference type="EMBL" id="CDR43087.1"/>
    </source>
</evidence>
<dbReference type="Gene3D" id="1.10.8.270">
    <property type="entry name" value="putative rabgap domain of human tbc1 domain family member 14 like domains"/>
    <property type="match status" value="1"/>
</dbReference>
<dbReference type="GO" id="GO:0005856">
    <property type="term" value="C:cytoskeleton"/>
    <property type="evidence" value="ECO:0007669"/>
    <property type="project" value="UniProtKB-SubCell"/>
</dbReference>
<keyword evidence="3" id="KW-0206">Cytoskeleton</keyword>
<dbReference type="SUPFAM" id="SSF47923">
    <property type="entry name" value="Ypt/Rab-GAP domain of gyp1p"/>
    <property type="match status" value="2"/>
</dbReference>
<dbReference type="OrthoDB" id="10263206at2759"/>
<name>A0A061B619_RHOTO</name>
<feature type="domain" description="Rab-GAP TBC" evidence="7">
    <location>
        <begin position="73"/>
        <end position="281"/>
    </location>
</feature>
<protein>
    <submittedName>
        <fullName evidence="8">RHTO0S07e08152g1_1</fullName>
    </submittedName>
</protein>
<evidence type="ECO:0000256" key="6">
    <source>
        <dbReference type="SAM" id="Phobius"/>
    </source>
</evidence>
<evidence type="ECO:0000256" key="2">
    <source>
        <dbReference type="ARBA" id="ARBA00022490"/>
    </source>
</evidence>
<dbReference type="EMBL" id="LK052942">
    <property type="protein sequence ID" value="CDR43087.1"/>
    <property type="molecule type" value="Genomic_DNA"/>
</dbReference>
<sequence>MRRKRTRAACPRTARRRTLDALMETQNGLKQYSDKTRRYFDLLDPPAPSPDPPSTRLSQLRKLILLEGLPQGDEGVEVRPLVWKLLLQLHELPAGYGGDLHPLLDCDGYQDLISRDPSPMFSKIRNDTFRTLATDKEFMEKVGEEKLVRCLEAFVWRQLDNAEHVEHDAGEPQVPYVQGQNVLAAPFLYVLPSQLEAFACFTTFIETQVPRYVQPTLVGVHDGLQLVDLCLEAIDPVLFKHLLSFNLSAEIYAFPSILTFCAATPPLREVLELWDFLLAWGVGLNVLCVVAQLYVMRDDLMQSKAPMKMLRTFPPLKSSEIIPLVVQFIGTLRADLYDAIVRHPWDATLRLPDH</sequence>
<reference evidence="8" key="1">
    <citation type="journal article" date="2014" name="Genome Announc.">
        <title>Draft genome sequence of Rhodosporidium toruloides CECT1137, an oleaginous yeast of biotechnological interest.</title>
        <authorList>
            <person name="Morin N."/>
            <person name="Calcas X."/>
            <person name="Devillers H."/>
            <person name="Durrens P."/>
            <person name="Sherman D.J."/>
            <person name="Nicaud J.-M."/>
            <person name="Neuveglise C."/>
        </authorList>
    </citation>
    <scope>NUCLEOTIDE SEQUENCE</scope>
    <source>
        <strain evidence="8">CECT1137</strain>
    </source>
</reference>
<accession>A0A061B619</accession>
<evidence type="ECO:0000256" key="1">
    <source>
        <dbReference type="ARBA" id="ARBA00004245"/>
    </source>
</evidence>
<evidence type="ECO:0000259" key="7">
    <source>
        <dbReference type="PROSITE" id="PS50086"/>
    </source>
</evidence>
<gene>
    <name evidence="8" type="ORF">RHTO0S_07e08152g</name>
</gene>
<feature type="transmembrane region" description="Helical" evidence="6">
    <location>
        <begin position="249"/>
        <end position="267"/>
    </location>
</feature>
<proteinExistence type="inferred from homology"/>
<keyword evidence="4" id="KW-0131">Cell cycle</keyword>
<dbReference type="Gene3D" id="1.10.472.80">
    <property type="entry name" value="Ypt/Rab-GAP domain of gyp1p, domain 3"/>
    <property type="match status" value="1"/>
</dbReference>
<evidence type="ECO:0000256" key="5">
    <source>
        <dbReference type="ARBA" id="ARBA00061049"/>
    </source>
</evidence>
<dbReference type="FunFam" id="1.10.8.270:FF:000035">
    <property type="entry name" value="Cell cycle arrest protein BUB2"/>
    <property type="match status" value="1"/>
</dbReference>
<dbReference type="AlphaFoldDB" id="A0A061B619"/>
<organism evidence="8">
    <name type="scientific">Rhodotorula toruloides</name>
    <name type="common">Yeast</name>
    <name type="synonym">Rhodosporidium toruloides</name>
    <dbReference type="NCBI Taxonomy" id="5286"/>
    <lineage>
        <taxon>Eukaryota</taxon>
        <taxon>Fungi</taxon>
        <taxon>Dikarya</taxon>
        <taxon>Basidiomycota</taxon>
        <taxon>Pucciniomycotina</taxon>
        <taxon>Microbotryomycetes</taxon>
        <taxon>Sporidiobolales</taxon>
        <taxon>Sporidiobolaceae</taxon>
        <taxon>Rhodotorula</taxon>
    </lineage>
</organism>
<dbReference type="GO" id="GO:0005096">
    <property type="term" value="F:GTPase activator activity"/>
    <property type="evidence" value="ECO:0007669"/>
    <property type="project" value="TreeGrafter"/>
</dbReference>
<keyword evidence="2" id="KW-0963">Cytoplasm</keyword>
<dbReference type="PANTHER" id="PTHR22957:SF263">
    <property type="entry name" value="MITOTIC CHECK POINT PROTEIN BUB2"/>
    <property type="match status" value="1"/>
</dbReference>
<dbReference type="SMART" id="SM00164">
    <property type="entry name" value="TBC"/>
    <property type="match status" value="1"/>
</dbReference>
<dbReference type="InterPro" id="IPR035969">
    <property type="entry name" value="Rab-GAP_TBC_sf"/>
</dbReference>
<keyword evidence="6" id="KW-0472">Membrane</keyword>
<dbReference type="InterPro" id="IPR000195">
    <property type="entry name" value="Rab-GAP-TBC_dom"/>
</dbReference>
<comment type="subcellular location">
    <subcellularLocation>
        <location evidence="1">Cytoplasm</location>
        <location evidence="1">Cytoskeleton</location>
    </subcellularLocation>
</comment>
<keyword evidence="6" id="KW-0812">Transmembrane</keyword>
<evidence type="ECO:0000256" key="4">
    <source>
        <dbReference type="ARBA" id="ARBA00023306"/>
    </source>
</evidence>
<dbReference type="PROSITE" id="PS50086">
    <property type="entry name" value="TBC_RABGAP"/>
    <property type="match status" value="1"/>
</dbReference>
<evidence type="ECO:0000256" key="3">
    <source>
        <dbReference type="ARBA" id="ARBA00023212"/>
    </source>
</evidence>
<feature type="transmembrane region" description="Helical" evidence="6">
    <location>
        <begin position="273"/>
        <end position="295"/>
    </location>
</feature>
<dbReference type="Pfam" id="PF00566">
    <property type="entry name" value="RabGAP-TBC"/>
    <property type="match status" value="1"/>
</dbReference>